<sequence>MLRRLSAKQNDYSYFTHDSLLMLRFYAIYKYVNPAGKNTPTQYILPQCLHYTICVNNYNSIEFDFTGQ</sequence>
<dbReference type="Proteomes" id="UP000004756">
    <property type="component" value="Unassembled WGS sequence"/>
</dbReference>
<gene>
    <name evidence="1" type="ORF">CLOSTASPAR_05531</name>
</gene>
<proteinExistence type="predicted"/>
<protein>
    <submittedName>
        <fullName evidence="1">Uncharacterized protein</fullName>
    </submittedName>
</protein>
<dbReference type="EMBL" id="ACCJ01000452">
    <property type="protein sequence ID" value="EEG52348.1"/>
    <property type="molecule type" value="Genomic_DNA"/>
</dbReference>
<dbReference type="AlphaFoldDB" id="C0D8D4"/>
<evidence type="ECO:0000313" key="2">
    <source>
        <dbReference type="Proteomes" id="UP000004756"/>
    </source>
</evidence>
<keyword evidence="2" id="KW-1185">Reference proteome</keyword>
<name>C0D8D4_9FIRM</name>
<organism evidence="1 2">
    <name type="scientific">[Clostridium] asparagiforme DSM 15981</name>
    <dbReference type="NCBI Taxonomy" id="518636"/>
    <lineage>
        <taxon>Bacteria</taxon>
        <taxon>Bacillati</taxon>
        <taxon>Bacillota</taxon>
        <taxon>Clostridia</taxon>
        <taxon>Lachnospirales</taxon>
        <taxon>Lachnospiraceae</taxon>
        <taxon>Enterocloster</taxon>
    </lineage>
</organism>
<dbReference type="HOGENOM" id="CLU_2786416_0_0_9"/>
<evidence type="ECO:0000313" key="1">
    <source>
        <dbReference type="EMBL" id="EEG52348.1"/>
    </source>
</evidence>
<reference evidence="1 2" key="2">
    <citation type="submission" date="2009-02" db="EMBL/GenBank/DDBJ databases">
        <title>Draft genome sequence of Clostridium asparagiforme (DSM 15981).</title>
        <authorList>
            <person name="Sudarsanam P."/>
            <person name="Ley R."/>
            <person name="Guruge J."/>
            <person name="Turnbaugh P.J."/>
            <person name="Mahowald M."/>
            <person name="Liep D."/>
            <person name="Gordon J."/>
        </authorList>
    </citation>
    <scope>NUCLEOTIDE SEQUENCE [LARGE SCALE GENOMIC DNA]</scope>
    <source>
        <strain evidence="1 2">DSM 15981</strain>
    </source>
</reference>
<accession>C0D8D4</accession>
<comment type="caution">
    <text evidence="1">The sequence shown here is derived from an EMBL/GenBank/DDBJ whole genome shotgun (WGS) entry which is preliminary data.</text>
</comment>
<reference evidence="1 2" key="1">
    <citation type="submission" date="2009-01" db="EMBL/GenBank/DDBJ databases">
        <authorList>
            <person name="Fulton L."/>
            <person name="Clifton S."/>
            <person name="Fulton B."/>
            <person name="Xu J."/>
            <person name="Minx P."/>
            <person name="Pepin K.H."/>
            <person name="Johnson M."/>
            <person name="Bhonagiri V."/>
            <person name="Nash W.E."/>
            <person name="Mardis E.R."/>
            <person name="Wilson R.K."/>
        </authorList>
    </citation>
    <scope>NUCLEOTIDE SEQUENCE [LARGE SCALE GENOMIC DNA]</scope>
    <source>
        <strain evidence="1 2">DSM 15981</strain>
    </source>
</reference>